<dbReference type="PROSITE" id="PS51257">
    <property type="entry name" value="PROKAR_LIPOPROTEIN"/>
    <property type="match status" value="1"/>
</dbReference>
<name>A0A1A9LGX9_9FLAO</name>
<gene>
    <name evidence="1" type="ORF">A7A78_10725</name>
</gene>
<dbReference type="OrthoDB" id="1445248at2"/>
<protein>
    <recommendedName>
        <fullName evidence="3">Cystatin domain-containing protein</fullName>
    </recommendedName>
</protein>
<dbReference type="STRING" id="1385699.A7A78_10725"/>
<evidence type="ECO:0008006" key="3">
    <source>
        <dbReference type="Google" id="ProtNLM"/>
    </source>
</evidence>
<evidence type="ECO:0000313" key="1">
    <source>
        <dbReference type="EMBL" id="OAD91952.1"/>
    </source>
</evidence>
<accession>A0A1A9LGX9</accession>
<reference evidence="1 2" key="1">
    <citation type="submission" date="2016-05" db="EMBL/GenBank/DDBJ databases">
        <title>Genome sequencing of Vitellibacter soesokkakensis RSSK-12.</title>
        <authorList>
            <person name="Thevarajoo S."/>
            <person name="Selvaratnam C."/>
            <person name="Goh K.M."/>
            <person name="Chan K.-G."/>
            <person name="Chong C.S."/>
        </authorList>
    </citation>
    <scope>NUCLEOTIDE SEQUENCE [LARGE SCALE GENOMIC DNA]</scope>
    <source>
        <strain evidence="1 2">RSSK-12</strain>
    </source>
</reference>
<dbReference type="EMBL" id="LXIE01000008">
    <property type="protein sequence ID" value="OAD91952.1"/>
    <property type="molecule type" value="Genomic_DNA"/>
</dbReference>
<keyword evidence="2" id="KW-1185">Reference proteome</keyword>
<organism evidence="1 2">
    <name type="scientific">Aequorivita soesokkakensis</name>
    <dbReference type="NCBI Taxonomy" id="1385699"/>
    <lineage>
        <taxon>Bacteria</taxon>
        <taxon>Pseudomonadati</taxon>
        <taxon>Bacteroidota</taxon>
        <taxon>Flavobacteriia</taxon>
        <taxon>Flavobacteriales</taxon>
        <taxon>Flavobacteriaceae</taxon>
        <taxon>Aequorivita</taxon>
    </lineage>
</organism>
<sequence length="110" mass="12325">MKKLAYILITLLIVSCSTENKQEEVVRELAKKDLVEKLQLPEGTKFSDENIEVKETSTGEASLGVTYLIKITIKSQDSEGNEIVKTHTMNYKKIGEGGLAPEDYELISFE</sequence>
<evidence type="ECO:0000313" key="2">
    <source>
        <dbReference type="Proteomes" id="UP000077552"/>
    </source>
</evidence>
<comment type="caution">
    <text evidence="1">The sequence shown here is derived from an EMBL/GenBank/DDBJ whole genome shotgun (WGS) entry which is preliminary data.</text>
</comment>
<dbReference type="RefSeq" id="WP_068761355.1">
    <property type="nucleotide sequence ID" value="NZ_LXIE01000008.1"/>
</dbReference>
<proteinExistence type="predicted"/>
<dbReference type="AlphaFoldDB" id="A0A1A9LGX9"/>
<dbReference type="Proteomes" id="UP000077552">
    <property type="component" value="Unassembled WGS sequence"/>
</dbReference>